<dbReference type="AlphaFoldDB" id="A0A9X8RAW5"/>
<dbReference type="Proteomes" id="UP000185829">
    <property type="component" value="Unassembled WGS sequence"/>
</dbReference>
<accession>A0A9X8RAW5</accession>
<proteinExistence type="predicted"/>
<evidence type="ECO:0000313" key="2">
    <source>
        <dbReference type="Proteomes" id="UP000185829"/>
    </source>
</evidence>
<dbReference type="RefSeq" id="WP_260320885.1">
    <property type="nucleotide sequence ID" value="NZ_FTMX01000005.1"/>
</dbReference>
<dbReference type="EMBL" id="FTMX01000005">
    <property type="protein sequence ID" value="SIR68566.1"/>
    <property type="molecule type" value="Genomic_DNA"/>
</dbReference>
<protein>
    <submittedName>
        <fullName evidence="1">Uncharacterized protein</fullName>
    </submittedName>
</protein>
<evidence type="ECO:0000313" key="1">
    <source>
        <dbReference type="EMBL" id="SIR68566.1"/>
    </source>
</evidence>
<sequence>MRAELQVMKKFKTAFRGDEYRFLVAKVAIYYLRSHVRSKTDLFNEVNKVLLSQKLAPISFGFIRNNI</sequence>
<gene>
    <name evidence="1" type="ORF">SAMN05878482_10529</name>
</gene>
<reference evidence="1 2" key="1">
    <citation type="submission" date="2017-01" db="EMBL/GenBank/DDBJ databases">
        <authorList>
            <person name="Varghese N."/>
            <person name="Submissions S."/>
        </authorList>
    </citation>
    <scope>NUCLEOTIDE SEQUENCE [LARGE SCALE GENOMIC DNA]</scope>
    <source>
        <strain evidence="1 2">RUG2-6</strain>
    </source>
</reference>
<name>A0A9X8RAW5_9BACI</name>
<organism evidence="1 2">
    <name type="scientific">Peribacillus simplex</name>
    <dbReference type="NCBI Taxonomy" id="1478"/>
    <lineage>
        <taxon>Bacteria</taxon>
        <taxon>Bacillati</taxon>
        <taxon>Bacillota</taxon>
        <taxon>Bacilli</taxon>
        <taxon>Bacillales</taxon>
        <taxon>Bacillaceae</taxon>
        <taxon>Peribacillus</taxon>
    </lineage>
</organism>
<comment type="caution">
    <text evidence="1">The sequence shown here is derived from an EMBL/GenBank/DDBJ whole genome shotgun (WGS) entry which is preliminary data.</text>
</comment>